<dbReference type="EMBL" id="KQ978231">
    <property type="protein sequence ID" value="KYM96091.1"/>
    <property type="molecule type" value="Genomic_DNA"/>
</dbReference>
<gene>
    <name evidence="1" type="ORF">ALC62_13142</name>
</gene>
<evidence type="ECO:0000313" key="1">
    <source>
        <dbReference type="EMBL" id="KYM96091.1"/>
    </source>
</evidence>
<evidence type="ECO:0000313" key="2">
    <source>
        <dbReference type="Proteomes" id="UP000078542"/>
    </source>
</evidence>
<sequence length="345" mass="40225">MTNMSSIELVKQLIKVINRFKFEELESAVIPVFPETSWTSVRSKLIKNHKHFTVPNVTHVIRDVLDNVNLNVKDLQNRLTMLTVTDISRHSYRKIWYGYKLIGLNEKLKFFDKQKMQKNIQMEFSANDLNADVKTIMYNSIMFVSINEKRKKQKKAKQFSTPIYFALFLGHNYFFCSRKCAPNNYVKAIAISLGYNSCKTIKLMGKDLKSLMKLLWMKQQNVLQAENISQPPVYQPSDPIISNNGIDFTQNKQRKKYVEQCYGENPPILEKLVIKGPIESIQHDCLASKLPTNSIRMNWEFRSHNMARFLTTLIERHAFTLPLPEYVSDLMILGKNELTLRTDQS</sequence>
<accession>A0A195C7E8</accession>
<dbReference type="InterPro" id="IPR052011">
    <property type="entry name" value="CENP-NAC/CAD_complex"/>
</dbReference>
<dbReference type="PANTHER" id="PTHR46790:SF1">
    <property type="entry name" value="CENTROMERE PROTEIN N"/>
    <property type="match status" value="1"/>
</dbReference>
<dbReference type="AlphaFoldDB" id="A0A195C7E8"/>
<dbReference type="GO" id="GO:0005654">
    <property type="term" value="C:nucleoplasm"/>
    <property type="evidence" value="ECO:0007669"/>
    <property type="project" value="TreeGrafter"/>
</dbReference>
<proteinExistence type="predicted"/>
<keyword evidence="2" id="KW-1185">Reference proteome</keyword>
<dbReference type="Proteomes" id="UP000078542">
    <property type="component" value="Unassembled WGS sequence"/>
</dbReference>
<reference evidence="1 2" key="1">
    <citation type="submission" date="2016-03" db="EMBL/GenBank/DDBJ databases">
        <title>Cyphomyrmex costatus WGS genome.</title>
        <authorList>
            <person name="Nygaard S."/>
            <person name="Hu H."/>
            <person name="Boomsma J."/>
            <person name="Zhang G."/>
        </authorList>
    </citation>
    <scope>NUCLEOTIDE SEQUENCE [LARGE SCALE GENOMIC DNA]</scope>
    <source>
        <strain evidence="1">MS0001</strain>
        <tissue evidence="1">Whole body</tissue>
    </source>
</reference>
<organism evidence="1 2">
    <name type="scientific">Cyphomyrmex costatus</name>
    <dbReference type="NCBI Taxonomy" id="456900"/>
    <lineage>
        <taxon>Eukaryota</taxon>
        <taxon>Metazoa</taxon>
        <taxon>Ecdysozoa</taxon>
        <taxon>Arthropoda</taxon>
        <taxon>Hexapoda</taxon>
        <taxon>Insecta</taxon>
        <taxon>Pterygota</taxon>
        <taxon>Neoptera</taxon>
        <taxon>Endopterygota</taxon>
        <taxon>Hymenoptera</taxon>
        <taxon>Apocrita</taxon>
        <taxon>Aculeata</taxon>
        <taxon>Formicoidea</taxon>
        <taxon>Formicidae</taxon>
        <taxon>Myrmicinae</taxon>
        <taxon>Cyphomyrmex</taxon>
    </lineage>
</organism>
<protein>
    <submittedName>
        <fullName evidence="1">Uncharacterized protein</fullName>
    </submittedName>
</protein>
<dbReference type="PANTHER" id="PTHR46790">
    <property type="entry name" value="CENTROMERE PROTEIN N"/>
    <property type="match status" value="1"/>
</dbReference>
<name>A0A195C7E8_9HYME</name>